<dbReference type="InterPro" id="IPR007527">
    <property type="entry name" value="Znf_SWIM"/>
</dbReference>
<dbReference type="AlphaFoldDB" id="A0A163KNK0"/>
<sequence>IPLAVKHVQRIEQLLILSNIRKVVHDMLKELQDAPACYRRPHYEDIRNIAKKNAATTYRKDSDDHTSFDLWLGQLADEGYLVFLGQLNLYRAAADRFAKGFLSQAQYAQMVNATAFCLDATYNVVRNREVIMYSLVVAHRNTGQGYPVAYMLTNDHTVGPLVQWLGFLKSNAGMNPSQITIDCSIPEVNAIKATFSGVVIRFCAFHVVQAMKRQVERVVFLSGAPPSAQSSYREQIICDLRGLVGETDLAQFEESYNKIKADYSDQENFLAYLEKNWMTAEKLEMWSDAHRNVDNANMRTNNFIESWHNQLKTFFLGHRPNRRLDRLLYILITDVAFYHRSQFERISRMIGRMGPIHHENSMREYRADKVPTEDLHRRIARQNDGHYTVQSAGNGDIVYQVSIINDLIHTCTCQDYQRRIQPCKHLYMVKRLLERTIKVFLPSDLDIPINAHVPDTSVDSSDEEDLVNDDDIEEDTANQTMEDLNGQDNGASTDNPPPVVPRTDTQNFLTMQDQFLTTMYHQRLPMSQLTSMTDEDAQRGTALFNQLREYYDEMFDKYNNHLRTTATQRAQRRQRR</sequence>
<dbReference type="STRING" id="4829.A0A163KNK0"/>
<dbReference type="PANTHER" id="PTHR33977">
    <property type="entry name" value="ZINC ION BINDING PROTEIN"/>
    <property type="match status" value="1"/>
</dbReference>
<dbReference type="Proteomes" id="UP000078561">
    <property type="component" value="Unassembled WGS sequence"/>
</dbReference>
<keyword evidence="1" id="KW-0479">Metal-binding</keyword>
<feature type="non-terminal residue" evidence="4">
    <location>
        <position position="1"/>
    </location>
</feature>
<dbReference type="EMBL" id="LT550102">
    <property type="protein sequence ID" value="SAL94999.1"/>
    <property type="molecule type" value="Genomic_DNA"/>
</dbReference>
<keyword evidence="5" id="KW-1185">Reference proteome</keyword>
<evidence type="ECO:0000256" key="1">
    <source>
        <dbReference type="PROSITE-ProRule" id="PRU00325"/>
    </source>
</evidence>
<reference evidence="4" key="1">
    <citation type="submission" date="2016-04" db="EMBL/GenBank/DDBJ databases">
        <authorList>
            <person name="Evans L.H."/>
            <person name="Alamgir A."/>
            <person name="Owens N."/>
            <person name="Weber N.D."/>
            <person name="Virtaneva K."/>
            <person name="Barbian K."/>
            <person name="Babar A."/>
            <person name="Rosenke K."/>
        </authorList>
    </citation>
    <scope>NUCLEOTIDE SEQUENCE [LARGE SCALE GENOMIC DNA]</scope>
    <source>
        <strain evidence="4">CBS 101.48</strain>
    </source>
</reference>
<accession>A0A163KNK0</accession>
<feature type="region of interest" description="Disordered" evidence="2">
    <location>
        <begin position="482"/>
        <end position="504"/>
    </location>
</feature>
<name>A0A163KNK0_ABSGL</name>
<dbReference type="OMA" id="ARQNDGH"/>
<dbReference type="InParanoid" id="A0A163KNK0"/>
<keyword evidence="1" id="KW-0863">Zinc-finger</keyword>
<dbReference type="PROSITE" id="PS50966">
    <property type="entry name" value="ZF_SWIM"/>
    <property type="match status" value="1"/>
</dbReference>
<gene>
    <name evidence="4" type="primary">ABSGL_00294.1 scaffold 443</name>
</gene>
<proteinExistence type="predicted"/>
<evidence type="ECO:0000313" key="4">
    <source>
        <dbReference type="EMBL" id="SAL94999.1"/>
    </source>
</evidence>
<evidence type="ECO:0000256" key="2">
    <source>
        <dbReference type="SAM" id="MobiDB-lite"/>
    </source>
</evidence>
<evidence type="ECO:0000259" key="3">
    <source>
        <dbReference type="PROSITE" id="PS50966"/>
    </source>
</evidence>
<protein>
    <recommendedName>
        <fullName evidence="3">SWIM-type domain-containing protein</fullName>
    </recommendedName>
</protein>
<feature type="compositionally biased region" description="Polar residues" evidence="2">
    <location>
        <begin position="482"/>
        <end position="494"/>
    </location>
</feature>
<dbReference type="PANTHER" id="PTHR33977:SF1">
    <property type="entry name" value="ZINC ION BINDING PROTEIN"/>
    <property type="match status" value="1"/>
</dbReference>
<evidence type="ECO:0000313" key="5">
    <source>
        <dbReference type="Proteomes" id="UP000078561"/>
    </source>
</evidence>
<dbReference type="GO" id="GO:0008270">
    <property type="term" value="F:zinc ion binding"/>
    <property type="evidence" value="ECO:0007669"/>
    <property type="project" value="UniProtKB-KW"/>
</dbReference>
<dbReference type="Pfam" id="PF04434">
    <property type="entry name" value="SWIM"/>
    <property type="match status" value="1"/>
</dbReference>
<keyword evidence="1" id="KW-0862">Zinc</keyword>
<dbReference type="OrthoDB" id="2430203at2759"/>
<organism evidence="4">
    <name type="scientific">Absidia glauca</name>
    <name type="common">Pin mould</name>
    <dbReference type="NCBI Taxonomy" id="4829"/>
    <lineage>
        <taxon>Eukaryota</taxon>
        <taxon>Fungi</taxon>
        <taxon>Fungi incertae sedis</taxon>
        <taxon>Mucoromycota</taxon>
        <taxon>Mucoromycotina</taxon>
        <taxon>Mucoromycetes</taxon>
        <taxon>Mucorales</taxon>
        <taxon>Cunninghamellaceae</taxon>
        <taxon>Absidia</taxon>
    </lineage>
</organism>
<feature type="domain" description="SWIM-type" evidence="3">
    <location>
        <begin position="399"/>
        <end position="434"/>
    </location>
</feature>